<keyword evidence="4" id="KW-0004">4Fe-4S</keyword>
<dbReference type="GO" id="GO:0051539">
    <property type="term" value="F:4 iron, 4 sulfur cluster binding"/>
    <property type="evidence" value="ECO:0007669"/>
    <property type="project" value="UniProtKB-KW"/>
</dbReference>
<dbReference type="InterPro" id="IPR001989">
    <property type="entry name" value="Radical_activat_CS"/>
</dbReference>
<dbReference type="Gene3D" id="3.30.70.20">
    <property type="match status" value="1"/>
</dbReference>
<feature type="domain" description="Radical SAM core" evidence="11">
    <location>
        <begin position="17"/>
        <end position="321"/>
    </location>
</feature>
<feature type="domain" description="4Fe-4S ferredoxin-type" evidence="10">
    <location>
        <begin position="94"/>
        <end position="123"/>
    </location>
</feature>
<dbReference type="GO" id="GO:0016491">
    <property type="term" value="F:oxidoreductase activity"/>
    <property type="evidence" value="ECO:0007669"/>
    <property type="project" value="UniProtKB-KW"/>
</dbReference>
<dbReference type="PROSITE" id="PS51379">
    <property type="entry name" value="4FE4S_FER_2"/>
    <property type="match status" value="2"/>
</dbReference>
<dbReference type="Pfam" id="PF04055">
    <property type="entry name" value="Radical_SAM"/>
    <property type="match status" value="1"/>
</dbReference>
<evidence type="ECO:0000256" key="1">
    <source>
        <dbReference type="ARBA" id="ARBA00001966"/>
    </source>
</evidence>
<sequence length="347" mass="38918">MKNDFGIITNIQQFAANDGPGIRTTVFLKGCRLNCKWCHNPEGIRQFPEVFHFWPNCINCGNCKNVCPADAMEDIRKEPTYPGQKGWKGKLGSKIIKINKEKCLDCFQCVDACDFDSLIVSGKFVTVDDVMKEVEKDIPFYKESGGGLTISGGEPTAQPKFALDLLKASKAKGINTALDTSGYQSWDILEKILDYTDYVLYDLKHLDRNKHIAFTGVPNDLILENLEKIILRDDVTTYIRMPLLPGVNDSEENIHATGKYVKSLGLKTLYLLPAHPFAGQSYRLVGIDYPFPIGESYPEEKANIAKTILESYGLEVKMWIAWVENNPSLKSQLNEQSKVKTTGTCLN</sequence>
<dbReference type="PIRSF" id="PIRSF000371">
    <property type="entry name" value="PFL_act_enz"/>
    <property type="match status" value="1"/>
</dbReference>
<dbReference type="GO" id="GO:0046872">
    <property type="term" value="F:metal ion binding"/>
    <property type="evidence" value="ECO:0007669"/>
    <property type="project" value="UniProtKB-KW"/>
</dbReference>
<dbReference type="Pfam" id="PF00037">
    <property type="entry name" value="Fer4"/>
    <property type="match status" value="1"/>
</dbReference>
<evidence type="ECO:0000256" key="8">
    <source>
        <dbReference type="ARBA" id="ARBA00023004"/>
    </source>
</evidence>
<dbReference type="AlphaFoldDB" id="A0A1H2E0F1"/>
<dbReference type="InterPro" id="IPR013785">
    <property type="entry name" value="Aldolase_TIM"/>
</dbReference>
<dbReference type="Proteomes" id="UP000199608">
    <property type="component" value="Unassembled WGS sequence"/>
</dbReference>
<evidence type="ECO:0000256" key="3">
    <source>
        <dbReference type="ARBA" id="ARBA00011245"/>
    </source>
</evidence>
<name>A0A1H2E0F1_9BACT</name>
<dbReference type="SFLD" id="SFLDS00029">
    <property type="entry name" value="Radical_SAM"/>
    <property type="match status" value="1"/>
</dbReference>
<dbReference type="GO" id="GO:0016829">
    <property type="term" value="F:lyase activity"/>
    <property type="evidence" value="ECO:0007669"/>
    <property type="project" value="UniProtKB-KW"/>
</dbReference>
<evidence type="ECO:0000256" key="6">
    <source>
        <dbReference type="ARBA" id="ARBA00022723"/>
    </source>
</evidence>
<keyword evidence="6" id="KW-0479">Metal-binding</keyword>
<dbReference type="SFLD" id="SFLDG01066">
    <property type="entry name" value="organic_radical-activating_enz"/>
    <property type="match status" value="1"/>
</dbReference>
<dbReference type="PROSITE" id="PS00198">
    <property type="entry name" value="4FE4S_FER_1"/>
    <property type="match status" value="1"/>
</dbReference>
<dbReference type="SUPFAM" id="SSF54862">
    <property type="entry name" value="4Fe-4S ferredoxins"/>
    <property type="match status" value="1"/>
</dbReference>
<organism evidence="12 13">
    <name type="scientific">Desulfobacula phenolica</name>
    <dbReference type="NCBI Taxonomy" id="90732"/>
    <lineage>
        <taxon>Bacteria</taxon>
        <taxon>Pseudomonadati</taxon>
        <taxon>Thermodesulfobacteriota</taxon>
        <taxon>Desulfobacteria</taxon>
        <taxon>Desulfobacterales</taxon>
        <taxon>Desulfobacteraceae</taxon>
        <taxon>Desulfobacula</taxon>
    </lineage>
</organism>
<comment type="subunit">
    <text evidence="3">Monomer.</text>
</comment>
<evidence type="ECO:0000256" key="7">
    <source>
        <dbReference type="ARBA" id="ARBA00023002"/>
    </source>
</evidence>
<dbReference type="InterPro" id="IPR012839">
    <property type="entry name" value="Organic_radical_activase"/>
</dbReference>
<keyword evidence="9" id="KW-0411">Iron-sulfur</keyword>
<dbReference type="SFLD" id="SFLDG01118">
    <property type="entry name" value="activating_enzymes__group_2"/>
    <property type="match status" value="1"/>
</dbReference>
<dbReference type="SUPFAM" id="SSF102114">
    <property type="entry name" value="Radical SAM enzymes"/>
    <property type="match status" value="1"/>
</dbReference>
<accession>A0A1H2E0F1</accession>
<dbReference type="PROSITE" id="PS01087">
    <property type="entry name" value="RADICAL_ACTIVATING"/>
    <property type="match status" value="1"/>
</dbReference>
<dbReference type="InterPro" id="IPR034457">
    <property type="entry name" value="Organic_radical-activating"/>
</dbReference>
<comment type="similarity">
    <text evidence="2">Belongs to the organic radical-activating enzymes family.</text>
</comment>
<evidence type="ECO:0000259" key="11">
    <source>
        <dbReference type="PROSITE" id="PS51918"/>
    </source>
</evidence>
<evidence type="ECO:0000256" key="5">
    <source>
        <dbReference type="ARBA" id="ARBA00022691"/>
    </source>
</evidence>
<evidence type="ECO:0000256" key="4">
    <source>
        <dbReference type="ARBA" id="ARBA00022485"/>
    </source>
</evidence>
<evidence type="ECO:0000259" key="10">
    <source>
        <dbReference type="PROSITE" id="PS51379"/>
    </source>
</evidence>
<evidence type="ECO:0000256" key="9">
    <source>
        <dbReference type="ARBA" id="ARBA00023014"/>
    </source>
</evidence>
<keyword evidence="12" id="KW-0456">Lyase</keyword>
<evidence type="ECO:0000313" key="13">
    <source>
        <dbReference type="Proteomes" id="UP000199608"/>
    </source>
</evidence>
<dbReference type="InterPro" id="IPR017900">
    <property type="entry name" value="4Fe4S_Fe_S_CS"/>
</dbReference>
<dbReference type="InterPro" id="IPR007197">
    <property type="entry name" value="rSAM"/>
</dbReference>
<reference evidence="13" key="1">
    <citation type="submission" date="2016-10" db="EMBL/GenBank/DDBJ databases">
        <authorList>
            <person name="Varghese N."/>
            <person name="Submissions S."/>
        </authorList>
    </citation>
    <scope>NUCLEOTIDE SEQUENCE [LARGE SCALE GENOMIC DNA]</scope>
    <source>
        <strain evidence="13">DSM 3384</strain>
    </source>
</reference>
<evidence type="ECO:0000313" key="12">
    <source>
        <dbReference type="EMBL" id="SDT88583.1"/>
    </source>
</evidence>
<feature type="domain" description="4Fe-4S ferredoxin-type" evidence="10">
    <location>
        <begin position="48"/>
        <end position="78"/>
    </location>
</feature>
<keyword evidence="13" id="KW-1185">Reference proteome</keyword>
<dbReference type="PROSITE" id="PS51918">
    <property type="entry name" value="RADICAL_SAM"/>
    <property type="match status" value="1"/>
</dbReference>
<dbReference type="InterPro" id="IPR040074">
    <property type="entry name" value="BssD/PflA/YjjW"/>
</dbReference>
<protein>
    <submittedName>
        <fullName evidence="12">Pyruvate formate lyase activating enzyme</fullName>
    </submittedName>
</protein>
<dbReference type="PANTHER" id="PTHR30352:SF4">
    <property type="entry name" value="PYRUVATE FORMATE-LYASE 2-ACTIVATING ENZYME"/>
    <property type="match status" value="1"/>
</dbReference>
<dbReference type="Gene3D" id="3.20.20.70">
    <property type="entry name" value="Aldolase class I"/>
    <property type="match status" value="1"/>
</dbReference>
<dbReference type="NCBIfam" id="TIGR02494">
    <property type="entry name" value="PFLE_PFLC"/>
    <property type="match status" value="1"/>
</dbReference>
<dbReference type="PANTHER" id="PTHR30352">
    <property type="entry name" value="PYRUVATE FORMATE-LYASE-ACTIVATING ENZYME"/>
    <property type="match status" value="1"/>
</dbReference>
<dbReference type="CDD" id="cd01335">
    <property type="entry name" value="Radical_SAM"/>
    <property type="match status" value="1"/>
</dbReference>
<evidence type="ECO:0000256" key="2">
    <source>
        <dbReference type="ARBA" id="ARBA00009777"/>
    </source>
</evidence>
<keyword evidence="8" id="KW-0408">Iron</keyword>
<dbReference type="RefSeq" id="WP_092230838.1">
    <property type="nucleotide sequence ID" value="NZ_FNLL01000002.1"/>
</dbReference>
<dbReference type="InterPro" id="IPR017896">
    <property type="entry name" value="4Fe4S_Fe-S-bd"/>
</dbReference>
<comment type="cofactor">
    <cofactor evidence="1">
        <name>[4Fe-4S] cluster</name>
        <dbReference type="ChEBI" id="CHEBI:49883"/>
    </cofactor>
</comment>
<keyword evidence="12" id="KW-0670">Pyruvate</keyword>
<dbReference type="InterPro" id="IPR058240">
    <property type="entry name" value="rSAM_sf"/>
</dbReference>
<proteinExistence type="inferred from homology"/>
<gene>
    <name evidence="12" type="ORF">SAMN04487931_102382</name>
</gene>
<keyword evidence="5" id="KW-0949">S-adenosyl-L-methionine</keyword>
<keyword evidence="7" id="KW-0560">Oxidoreductase</keyword>
<dbReference type="EMBL" id="FNLL01000002">
    <property type="protein sequence ID" value="SDT88583.1"/>
    <property type="molecule type" value="Genomic_DNA"/>
</dbReference>